<dbReference type="STRING" id="1943.AQJ64_33215"/>
<organism evidence="6 7">
    <name type="scientific">Streptomyces griseoruber</name>
    <dbReference type="NCBI Taxonomy" id="1943"/>
    <lineage>
        <taxon>Bacteria</taxon>
        <taxon>Bacillati</taxon>
        <taxon>Actinomycetota</taxon>
        <taxon>Actinomycetes</taxon>
        <taxon>Kitasatosporales</taxon>
        <taxon>Streptomycetaceae</taxon>
        <taxon>Streptomyces</taxon>
    </lineage>
</organism>
<protein>
    <recommendedName>
        <fullName evidence="5">S1 motif domain-containing protein</fullName>
    </recommendedName>
</protein>
<feature type="domain" description="S1 motif" evidence="5">
    <location>
        <begin position="107"/>
        <end position="183"/>
    </location>
</feature>
<dbReference type="PANTHER" id="PTHR10724">
    <property type="entry name" value="30S RIBOSOMAL PROTEIN S1"/>
    <property type="match status" value="1"/>
</dbReference>
<dbReference type="SUPFAM" id="SSF50249">
    <property type="entry name" value="Nucleic acid-binding proteins"/>
    <property type="match status" value="3"/>
</dbReference>
<gene>
    <name evidence="6" type="ORF">AQJ64_33215</name>
</gene>
<keyword evidence="7" id="KW-1185">Reference proteome</keyword>
<comment type="caution">
    <text evidence="6">The sequence shown here is derived from an EMBL/GenBank/DDBJ whole genome shotgun (WGS) entry which is preliminary data.</text>
</comment>
<dbReference type="InterPro" id="IPR003029">
    <property type="entry name" value="S1_domain"/>
</dbReference>
<dbReference type="GO" id="GO:0006412">
    <property type="term" value="P:translation"/>
    <property type="evidence" value="ECO:0007669"/>
    <property type="project" value="TreeGrafter"/>
</dbReference>
<dbReference type="InterPro" id="IPR012340">
    <property type="entry name" value="NA-bd_OB-fold"/>
</dbReference>
<name>A0A101SPF7_9ACTN</name>
<comment type="similarity">
    <text evidence="1">Belongs to the bacterial ribosomal protein bS1 family.</text>
</comment>
<dbReference type="InterPro" id="IPR035104">
    <property type="entry name" value="Ribosomal_protein_S1-like"/>
</dbReference>
<evidence type="ECO:0000256" key="3">
    <source>
        <dbReference type="ARBA" id="ARBA00023274"/>
    </source>
</evidence>
<dbReference type="InterPro" id="IPR050437">
    <property type="entry name" value="Ribos_protein_bS1-like"/>
</dbReference>
<dbReference type="Gene3D" id="2.40.50.140">
    <property type="entry name" value="Nucleic acid-binding proteins"/>
    <property type="match status" value="3"/>
</dbReference>
<evidence type="ECO:0000313" key="6">
    <source>
        <dbReference type="EMBL" id="KUN77829.1"/>
    </source>
</evidence>
<feature type="domain" description="S1 motif" evidence="5">
    <location>
        <begin position="200"/>
        <end position="269"/>
    </location>
</feature>
<dbReference type="GO" id="GO:0003729">
    <property type="term" value="F:mRNA binding"/>
    <property type="evidence" value="ECO:0007669"/>
    <property type="project" value="TreeGrafter"/>
</dbReference>
<dbReference type="GO" id="GO:0005840">
    <property type="term" value="C:ribosome"/>
    <property type="evidence" value="ECO:0007669"/>
    <property type="project" value="UniProtKB-KW"/>
</dbReference>
<dbReference type="PROSITE" id="PS50126">
    <property type="entry name" value="S1"/>
    <property type="match status" value="3"/>
</dbReference>
<keyword evidence="3" id="KW-0687">Ribonucleoprotein</keyword>
<dbReference type="PANTHER" id="PTHR10724:SF7">
    <property type="entry name" value="SMALL RIBOSOMAL SUBUNIT PROTEIN BS1C"/>
    <property type="match status" value="1"/>
</dbReference>
<dbReference type="GO" id="GO:1990904">
    <property type="term" value="C:ribonucleoprotein complex"/>
    <property type="evidence" value="ECO:0007669"/>
    <property type="project" value="UniProtKB-KW"/>
</dbReference>
<evidence type="ECO:0000256" key="2">
    <source>
        <dbReference type="ARBA" id="ARBA00022980"/>
    </source>
</evidence>
<dbReference type="Pfam" id="PF00575">
    <property type="entry name" value="S1"/>
    <property type="match status" value="2"/>
</dbReference>
<dbReference type="RefSeq" id="WP_055631767.1">
    <property type="nucleotide sequence ID" value="NZ_JBIRTR010000001.1"/>
</dbReference>
<evidence type="ECO:0000256" key="4">
    <source>
        <dbReference type="ARBA" id="ARBA00025604"/>
    </source>
</evidence>
<evidence type="ECO:0000256" key="1">
    <source>
        <dbReference type="ARBA" id="ARBA00006767"/>
    </source>
</evidence>
<sequence>MGEASADQAIRRFLATIRVGDLCAGTVVEVTRSGPSVLLDGFEERPLGVVGSLDASWRRRSAEVAVVGQRITAEVIAVDLDAGRVWLSMAATENPELWAFLKRLRRGEVLAGTVAAIERFGVFVALDEGPGHPVYPGVGFITYPELSWRRFEAASEVVEIGRRVSCEFLQFDTSNGEARLSLKAMRPDPFLEFADRVTVGQTLRGRVTKLVPFGVFVQVEDGVEGLVRLAELASEPVAAVEDVVNVGDEVPVTVMDVDRGRHRLVLSRRRA</sequence>
<proteinExistence type="inferred from homology"/>
<comment type="function">
    <text evidence="4">Binds mRNA; thus facilitating recognition of the initiation point. It is needed to translate mRNA with a short Shine-Dalgarno (SD) purine-rich sequence.</text>
</comment>
<evidence type="ECO:0000313" key="7">
    <source>
        <dbReference type="Proteomes" id="UP000052982"/>
    </source>
</evidence>
<keyword evidence="2" id="KW-0689">Ribosomal protein</keyword>
<dbReference type="PRINTS" id="PR00681">
    <property type="entry name" value="RIBOSOMALS1"/>
</dbReference>
<dbReference type="Proteomes" id="UP000052982">
    <property type="component" value="Unassembled WGS sequence"/>
</dbReference>
<dbReference type="SMART" id="SM00316">
    <property type="entry name" value="S1"/>
    <property type="match status" value="3"/>
</dbReference>
<dbReference type="OrthoDB" id="286090at2"/>
<dbReference type="AlphaFoldDB" id="A0A101SPF7"/>
<dbReference type="FunFam" id="2.40.50.140:FF:000103">
    <property type="entry name" value="protein RRP5 homolog"/>
    <property type="match status" value="1"/>
</dbReference>
<reference evidence="6 7" key="1">
    <citation type="submission" date="2015-10" db="EMBL/GenBank/DDBJ databases">
        <title>Draft genome sequence of Streptomyces griseoruber DSM 40281, type strain for the species Streptomyces griseoruber.</title>
        <authorList>
            <person name="Ruckert C."/>
            <person name="Winkler A."/>
            <person name="Kalinowski J."/>
            <person name="Kampfer P."/>
            <person name="Glaeser S."/>
        </authorList>
    </citation>
    <scope>NUCLEOTIDE SEQUENCE [LARGE SCALE GENOMIC DNA]</scope>
    <source>
        <strain evidence="6 7">DSM 40281</strain>
    </source>
</reference>
<feature type="domain" description="S1 motif" evidence="5">
    <location>
        <begin position="20"/>
        <end position="90"/>
    </location>
</feature>
<evidence type="ECO:0000259" key="5">
    <source>
        <dbReference type="PROSITE" id="PS50126"/>
    </source>
</evidence>
<dbReference type="GO" id="GO:0003735">
    <property type="term" value="F:structural constituent of ribosome"/>
    <property type="evidence" value="ECO:0007669"/>
    <property type="project" value="TreeGrafter"/>
</dbReference>
<accession>A0A101SPF7</accession>
<dbReference type="EMBL" id="LMWW01000058">
    <property type="protein sequence ID" value="KUN77829.1"/>
    <property type="molecule type" value="Genomic_DNA"/>
</dbReference>